<gene>
    <name evidence="2" type="ORF">B0T16DRAFT_452262</name>
</gene>
<feature type="chain" id="PRO_5041458981" description="AA1-like domain-containing protein" evidence="1">
    <location>
        <begin position="16"/>
        <end position="163"/>
    </location>
</feature>
<evidence type="ECO:0008006" key="4">
    <source>
        <dbReference type="Google" id="ProtNLM"/>
    </source>
</evidence>
<keyword evidence="3" id="KW-1185">Reference proteome</keyword>
<name>A0AA39YRR2_9PEZI</name>
<accession>A0AA39YRR2</accession>
<dbReference type="AlphaFoldDB" id="A0AA39YRR2"/>
<proteinExistence type="predicted"/>
<sequence length="163" mass="17655">MLPLTLLTLLLPTSALPLNSHPNIKATAIPAYNITSFSAGAVILSHRVYYRFNVSHTPNQPPVECSALGTTLDEDLSSIPQTICGDPSTSKVSFKWTRHEDGSADLFVRHEVEGDGDSDGVTEEAIHAVKKNETVVVGSGQLAHRVYQGPEEFSIPAFRFHAS</sequence>
<feature type="signal peptide" evidence="1">
    <location>
        <begin position="1"/>
        <end position="15"/>
    </location>
</feature>
<dbReference type="EMBL" id="JAULSV010000001">
    <property type="protein sequence ID" value="KAK0656726.1"/>
    <property type="molecule type" value="Genomic_DNA"/>
</dbReference>
<protein>
    <recommendedName>
        <fullName evidence="4">AA1-like domain-containing protein</fullName>
    </recommendedName>
</protein>
<evidence type="ECO:0000256" key="1">
    <source>
        <dbReference type="SAM" id="SignalP"/>
    </source>
</evidence>
<comment type="caution">
    <text evidence="2">The sequence shown here is derived from an EMBL/GenBank/DDBJ whole genome shotgun (WGS) entry which is preliminary data.</text>
</comment>
<organism evidence="2 3">
    <name type="scientific">Cercophora newfieldiana</name>
    <dbReference type="NCBI Taxonomy" id="92897"/>
    <lineage>
        <taxon>Eukaryota</taxon>
        <taxon>Fungi</taxon>
        <taxon>Dikarya</taxon>
        <taxon>Ascomycota</taxon>
        <taxon>Pezizomycotina</taxon>
        <taxon>Sordariomycetes</taxon>
        <taxon>Sordariomycetidae</taxon>
        <taxon>Sordariales</taxon>
        <taxon>Lasiosphaeriaceae</taxon>
        <taxon>Cercophora</taxon>
    </lineage>
</organism>
<evidence type="ECO:0000313" key="3">
    <source>
        <dbReference type="Proteomes" id="UP001174936"/>
    </source>
</evidence>
<reference evidence="2" key="1">
    <citation type="submission" date="2023-06" db="EMBL/GenBank/DDBJ databases">
        <title>Genome-scale phylogeny and comparative genomics of the fungal order Sordariales.</title>
        <authorList>
            <consortium name="Lawrence Berkeley National Laboratory"/>
            <person name="Hensen N."/>
            <person name="Bonometti L."/>
            <person name="Westerberg I."/>
            <person name="Brannstrom I.O."/>
            <person name="Guillou S."/>
            <person name="Cros-Aarteil S."/>
            <person name="Calhoun S."/>
            <person name="Haridas S."/>
            <person name="Kuo A."/>
            <person name="Mondo S."/>
            <person name="Pangilinan J."/>
            <person name="Riley R."/>
            <person name="Labutti K."/>
            <person name="Andreopoulos B."/>
            <person name="Lipzen A."/>
            <person name="Chen C."/>
            <person name="Yanf M."/>
            <person name="Daum C."/>
            <person name="Ng V."/>
            <person name="Clum A."/>
            <person name="Steindorff A."/>
            <person name="Ohm R."/>
            <person name="Martin F."/>
            <person name="Silar P."/>
            <person name="Natvig D."/>
            <person name="Lalanne C."/>
            <person name="Gautier V."/>
            <person name="Ament-Velasquez S.L."/>
            <person name="Kruys A."/>
            <person name="Hutchinson M.I."/>
            <person name="Powell A.J."/>
            <person name="Barry K."/>
            <person name="Miller A.N."/>
            <person name="Grigoriev I.V."/>
            <person name="Debuchy R."/>
            <person name="Gladieux P."/>
            <person name="Thoren M.H."/>
            <person name="Johannesson H."/>
        </authorList>
    </citation>
    <scope>NUCLEOTIDE SEQUENCE</scope>
    <source>
        <strain evidence="2">SMH2532-1</strain>
    </source>
</reference>
<keyword evidence="1" id="KW-0732">Signal</keyword>
<evidence type="ECO:0000313" key="2">
    <source>
        <dbReference type="EMBL" id="KAK0656726.1"/>
    </source>
</evidence>
<dbReference type="Proteomes" id="UP001174936">
    <property type="component" value="Unassembled WGS sequence"/>
</dbReference>